<feature type="compositionally biased region" description="Basic and acidic residues" evidence="1">
    <location>
        <begin position="48"/>
        <end position="59"/>
    </location>
</feature>
<gene>
    <name evidence="2" type="ORF">PGTUg99_005634</name>
</gene>
<feature type="compositionally biased region" description="Basic and acidic residues" evidence="1">
    <location>
        <begin position="24"/>
        <end position="37"/>
    </location>
</feature>
<evidence type="ECO:0000313" key="2">
    <source>
        <dbReference type="EMBL" id="KAA1113607.1"/>
    </source>
</evidence>
<comment type="caution">
    <text evidence="2">The sequence shown here is derived from an EMBL/GenBank/DDBJ whole genome shotgun (WGS) entry which is preliminary data.</text>
</comment>
<accession>A0A5B0QK69</accession>
<evidence type="ECO:0000256" key="1">
    <source>
        <dbReference type="SAM" id="MobiDB-lite"/>
    </source>
</evidence>
<dbReference type="EMBL" id="VDEP01000276">
    <property type="protein sequence ID" value="KAA1113607.1"/>
    <property type="molecule type" value="Genomic_DNA"/>
</dbReference>
<evidence type="ECO:0000313" key="3">
    <source>
        <dbReference type="Proteomes" id="UP000325313"/>
    </source>
</evidence>
<organism evidence="2 3">
    <name type="scientific">Puccinia graminis f. sp. tritici</name>
    <dbReference type="NCBI Taxonomy" id="56615"/>
    <lineage>
        <taxon>Eukaryota</taxon>
        <taxon>Fungi</taxon>
        <taxon>Dikarya</taxon>
        <taxon>Basidiomycota</taxon>
        <taxon>Pucciniomycotina</taxon>
        <taxon>Pucciniomycetes</taxon>
        <taxon>Pucciniales</taxon>
        <taxon>Pucciniaceae</taxon>
        <taxon>Puccinia</taxon>
    </lineage>
</organism>
<name>A0A5B0QK69_PUCGR</name>
<dbReference type="Proteomes" id="UP000325313">
    <property type="component" value="Unassembled WGS sequence"/>
</dbReference>
<reference evidence="2 3" key="1">
    <citation type="submission" date="2019-05" db="EMBL/GenBank/DDBJ databases">
        <title>Emergence of the Ug99 lineage of the wheat stem rust pathogen through somatic hybridization.</title>
        <authorList>
            <person name="Li F."/>
            <person name="Upadhyaya N.M."/>
            <person name="Sperschneider J."/>
            <person name="Matny O."/>
            <person name="Nguyen-Phuc H."/>
            <person name="Mago R."/>
            <person name="Raley C."/>
            <person name="Miller M.E."/>
            <person name="Silverstein K.A.T."/>
            <person name="Henningsen E."/>
            <person name="Hirsch C.D."/>
            <person name="Visser B."/>
            <person name="Pretorius Z.A."/>
            <person name="Steffenson B.J."/>
            <person name="Schwessinger B."/>
            <person name="Dodds P.N."/>
            <person name="Figueroa M."/>
        </authorList>
    </citation>
    <scope>NUCLEOTIDE SEQUENCE [LARGE SCALE GENOMIC DNA]</scope>
    <source>
        <strain evidence="2 3">Ug99</strain>
    </source>
</reference>
<dbReference type="AlphaFoldDB" id="A0A5B0QK69"/>
<feature type="compositionally biased region" description="Basic and acidic residues" evidence="1">
    <location>
        <begin position="1"/>
        <end position="14"/>
    </location>
</feature>
<feature type="region of interest" description="Disordered" evidence="1">
    <location>
        <begin position="1"/>
        <end position="62"/>
    </location>
</feature>
<proteinExistence type="predicted"/>
<protein>
    <submittedName>
        <fullName evidence="2">Uncharacterized protein</fullName>
    </submittedName>
</protein>
<sequence length="88" mass="10268">MAYSKFRAENYSVDKRRHSRVNHRTRDDRAKKSENLKHITSPLPDLNQRPRHDPDDRIQVPRNNDYAKQAALGEGAENSLFEHLTSLS</sequence>